<dbReference type="AlphaFoldDB" id="I3UNN6"/>
<dbReference type="Proteomes" id="UP000005268">
    <property type="component" value="Chromosome"/>
</dbReference>
<gene>
    <name evidence="6" type="ORF">YSA_00618</name>
</gene>
<proteinExistence type="inferred from homology"/>
<organism evidence="6 7">
    <name type="scientific">Pseudomonas putida ND6</name>
    <dbReference type="NCBI Taxonomy" id="231023"/>
    <lineage>
        <taxon>Bacteria</taxon>
        <taxon>Pseudomonadati</taxon>
        <taxon>Pseudomonadota</taxon>
        <taxon>Gammaproteobacteria</taxon>
        <taxon>Pseudomonadales</taxon>
        <taxon>Pseudomonadaceae</taxon>
        <taxon>Pseudomonas</taxon>
    </lineage>
</organism>
<evidence type="ECO:0000256" key="2">
    <source>
        <dbReference type="ARBA" id="ARBA00022578"/>
    </source>
</evidence>
<dbReference type="GO" id="GO:0006313">
    <property type="term" value="P:DNA transposition"/>
    <property type="evidence" value="ECO:0007669"/>
    <property type="project" value="InterPro"/>
</dbReference>
<accession>I3UNN6</accession>
<dbReference type="PATRIC" id="fig|231023.4.peg.287"/>
<dbReference type="HOGENOM" id="CLU_049873_7_0_6"/>
<protein>
    <submittedName>
        <fullName evidence="6">IS4, transposase</fullName>
    </submittedName>
</protein>
<dbReference type="PANTHER" id="PTHR35604:SF2">
    <property type="entry name" value="TRANSPOSASE INSH FOR INSERTION SEQUENCE ELEMENT IS5A-RELATED"/>
    <property type="match status" value="1"/>
</dbReference>
<dbReference type="PANTHER" id="PTHR35604">
    <property type="entry name" value="TRANSPOSASE INSH FOR INSERTION SEQUENCE ELEMENT IS5A-RELATED"/>
    <property type="match status" value="1"/>
</dbReference>
<name>I3UNN6_PSEPU</name>
<dbReference type="KEGG" id="ppi:YSA_00618"/>
<evidence type="ECO:0000256" key="3">
    <source>
        <dbReference type="ARBA" id="ARBA00023125"/>
    </source>
</evidence>
<comment type="similarity">
    <text evidence="1">Belongs to the transposase 11 family.</text>
</comment>
<dbReference type="InterPro" id="IPR002559">
    <property type="entry name" value="Transposase_11"/>
</dbReference>
<evidence type="ECO:0000256" key="4">
    <source>
        <dbReference type="ARBA" id="ARBA00023172"/>
    </source>
</evidence>
<dbReference type="InterPro" id="IPR047959">
    <property type="entry name" value="Transpos_IS5"/>
</dbReference>
<dbReference type="GO" id="GO:0004803">
    <property type="term" value="F:transposase activity"/>
    <property type="evidence" value="ECO:0007669"/>
    <property type="project" value="InterPro"/>
</dbReference>
<keyword evidence="3" id="KW-0238">DNA-binding</keyword>
<dbReference type="EMBL" id="CP003588">
    <property type="protein sequence ID" value="AFK67107.1"/>
    <property type="molecule type" value="Genomic_DNA"/>
</dbReference>
<dbReference type="NCBIfam" id="NF033581">
    <property type="entry name" value="transpos_IS5_4"/>
    <property type="match status" value="1"/>
</dbReference>
<dbReference type="GO" id="GO:0003677">
    <property type="term" value="F:DNA binding"/>
    <property type="evidence" value="ECO:0007669"/>
    <property type="project" value="UniProtKB-KW"/>
</dbReference>
<evidence type="ECO:0000259" key="5">
    <source>
        <dbReference type="Pfam" id="PF01609"/>
    </source>
</evidence>
<feature type="domain" description="Transposase IS4-like" evidence="5">
    <location>
        <begin position="1"/>
        <end position="136"/>
    </location>
</feature>
<reference evidence="6 7" key="1">
    <citation type="journal article" date="2012" name="J. Bacteriol.">
        <title>Complete Genome Sequence of the Naphthalene-Degrading Pseudomonas putida Strain ND6.</title>
        <authorList>
            <person name="Li S."/>
            <person name="Zhao H."/>
            <person name="Li Y."/>
            <person name="Niu S."/>
            <person name="Cai B."/>
        </authorList>
    </citation>
    <scope>NUCLEOTIDE SEQUENCE [LARGE SCALE GENOMIC DNA]</scope>
    <source>
        <strain evidence="6 7">ND6</strain>
    </source>
</reference>
<keyword evidence="4" id="KW-0233">DNA recombination</keyword>
<evidence type="ECO:0000313" key="7">
    <source>
        <dbReference type="Proteomes" id="UP000005268"/>
    </source>
</evidence>
<sequence>MKAHIGADAESGLVHHVHGTAANVADVTEVAQLLHGEENVVCADAGYIGVEKRPEHEGRQVIWQVAARRSTYKHLSKRSVLYQAKRKIEKAKAQVRAKVEHPFRVIKRQFGYVKTRFRGLAKNTAQLTTLFALSNLWMVRRQLLPAAGEVRP</sequence>
<evidence type="ECO:0000313" key="6">
    <source>
        <dbReference type="EMBL" id="AFK67107.1"/>
    </source>
</evidence>
<evidence type="ECO:0000256" key="1">
    <source>
        <dbReference type="ARBA" id="ARBA00010075"/>
    </source>
</evidence>
<keyword evidence="2" id="KW-0815">Transposition</keyword>
<dbReference type="Pfam" id="PF01609">
    <property type="entry name" value="DDE_Tnp_1"/>
    <property type="match status" value="1"/>
</dbReference>